<dbReference type="eggNOG" id="arCOG07227">
    <property type="taxonomic scope" value="Archaea"/>
</dbReference>
<protein>
    <submittedName>
        <fullName evidence="1">Polyketide cyclase / dehydrase and lipid transport</fullName>
    </submittedName>
</protein>
<dbReference type="InterPro" id="IPR019587">
    <property type="entry name" value="Polyketide_cyclase/dehydratase"/>
</dbReference>
<dbReference type="EMBL" id="JH597761">
    <property type="protein sequence ID" value="EHP69717.1"/>
    <property type="molecule type" value="Genomic_DNA"/>
</dbReference>
<dbReference type="HOGENOM" id="CLU_1248332_0_0_2"/>
<dbReference type="Proteomes" id="UP000003980">
    <property type="component" value="Unassembled WGS sequence"/>
</dbReference>
<dbReference type="AlphaFoldDB" id="H2C3X4"/>
<proteinExistence type="predicted"/>
<evidence type="ECO:0000313" key="1">
    <source>
        <dbReference type="EMBL" id="EHP69717.1"/>
    </source>
</evidence>
<dbReference type="Pfam" id="PF10604">
    <property type="entry name" value="Polyketide_cyc2"/>
    <property type="match status" value="1"/>
</dbReference>
<keyword evidence="2" id="KW-1185">Reference proteome</keyword>
<dbReference type="STRING" id="671065.MetMK1DRAFT_00002190"/>
<dbReference type="InterPro" id="IPR023393">
    <property type="entry name" value="START-like_dom_sf"/>
</dbReference>
<reference evidence="1 2" key="1">
    <citation type="submission" date="2012-01" db="EMBL/GenBank/DDBJ databases">
        <title>Improved High-Quality Draft sequence of Metallosphaera yellowstonensis MK1.</title>
        <authorList>
            <consortium name="US DOE Joint Genome Institute"/>
            <person name="Lucas S."/>
            <person name="Han J."/>
            <person name="Cheng J.-F."/>
            <person name="Goodwin L."/>
            <person name="Pitluck S."/>
            <person name="Peters L."/>
            <person name="Teshima H."/>
            <person name="Detter J.C."/>
            <person name="Han C."/>
            <person name="Tapia R."/>
            <person name="Land M."/>
            <person name="Hauser L."/>
            <person name="Kyrpides N."/>
            <person name="Kozubal M."/>
            <person name="Macur R.E."/>
            <person name="Jay Z."/>
            <person name="Inskeep W."/>
            <person name="Woyke T."/>
        </authorList>
    </citation>
    <scope>NUCLEOTIDE SEQUENCE [LARGE SCALE GENOMIC DNA]</scope>
    <source>
        <strain evidence="1 2">MK1</strain>
    </source>
</reference>
<evidence type="ECO:0000313" key="2">
    <source>
        <dbReference type="Proteomes" id="UP000003980"/>
    </source>
</evidence>
<gene>
    <name evidence="1" type="ORF">MetMK1DRAFT_00002190</name>
</gene>
<name>H2C3X4_9CREN</name>
<dbReference type="CDD" id="cd07812">
    <property type="entry name" value="SRPBCC"/>
    <property type="match status" value="1"/>
</dbReference>
<organism evidence="1 2">
    <name type="scientific">Metallosphaera yellowstonensis MK1</name>
    <dbReference type="NCBI Taxonomy" id="671065"/>
    <lineage>
        <taxon>Archaea</taxon>
        <taxon>Thermoproteota</taxon>
        <taxon>Thermoprotei</taxon>
        <taxon>Sulfolobales</taxon>
        <taxon>Sulfolobaceae</taxon>
        <taxon>Metallosphaera</taxon>
    </lineage>
</organism>
<dbReference type="RefSeq" id="WP_009069764.1">
    <property type="nucleotide sequence ID" value="NZ_JH597761.1"/>
</dbReference>
<sequence length="226" mass="26119">MEVTYDFQVNASQESVREYLMNPHNLMKYVPAFKDLRETDDGWELEVKWLLSLKMRVVRQVTRDEVTYLIKKTEGIIKVNSYLRFIVLPGRDATTVRLTFFYDGPFQGIAKRQAEGFYARGVEIFKADMEKGASLRKEWNEVVPSEGKIYQMRTVLAKKIKRYELESILEEAMIKSVDYPVVVVVSDGNKMVQMNFRGGDLESQNGDLESLGENVTVLVKVRNDKP</sequence>
<accession>H2C3X4</accession>
<dbReference type="Gene3D" id="3.30.530.20">
    <property type="match status" value="1"/>
</dbReference>
<dbReference type="SUPFAM" id="SSF55961">
    <property type="entry name" value="Bet v1-like"/>
    <property type="match status" value="1"/>
</dbReference>